<dbReference type="AlphaFoldDB" id="A0AA43T441"/>
<sequence>MVVRKETQQTGVKVNQPAQRNVPHGIRALSAILAMVMTMALMLLYAPTPHAEAEETQEKQETQSGAMLSIDSSTAVLTDTSGYHLSATVTNTTDQEIPSGTLTLAMNAFYTFVSRNDIQEWSEGIGQIPTPDIVGQSEVPALQPGASANVRIDAESSQEALASIHSWGPKPVTLNYEADGVQQDEAHTFATRTGAGLNTPDTPAMNITIVQPLEAQGWTTDNTMLEQLVNKGGVTSAELSKIAVPGKEDEARLKSLEQTFTKHDKLQVVADPTYLKAMSMPTQVDGITQPALFDITAYSALNDSKTYDSAGVGTSQWSAKQALKSYQSALGDPNASMATYAWQGTGNWTIEALTKAKQQGYDTVIATHDFEESDATTAETGKAIVATDAGDVTVLTAQSVLSDLAQGKATSSDAEANGEGTTAGRLARFVAQSAFYQMEQPYAERNLLVYLSDNSDPAVVDALMTDVEQSPWLNITDLNTLSNADPALSGDDAAAIVPQSDGVNDATRANLRQTLNTLAASTNDIKRFNASILTDIADDAKQAPAGLKAWRRQLVDAHGIMALHALGGENPAGSTMVEGAGQLASLLINGVAITPTENVNVVSETAQMPVTISNSHPYPVTVKVSSLTNSMQIVTSRFDTVEVPAHGEAQVAFTIRVATSGTADATLSLQDRQGITFGATQTTHITSALQISDKSGFIIIGIAVLLGALGLWRQFHRKKDPDE</sequence>
<accession>A0AA43T441</accession>
<name>A0AA43T441_9BIFI</name>
<feature type="transmembrane region" description="Helical" evidence="1">
    <location>
        <begin position="695"/>
        <end position="712"/>
    </location>
</feature>
<dbReference type="Pfam" id="PF19516">
    <property type="entry name" value="DUF6049"/>
    <property type="match status" value="1"/>
</dbReference>
<proteinExistence type="predicted"/>
<feature type="transmembrane region" description="Helical" evidence="1">
    <location>
        <begin position="28"/>
        <end position="46"/>
    </location>
</feature>
<protein>
    <submittedName>
        <fullName evidence="2">DUF6049 family protein</fullName>
    </submittedName>
</protein>
<keyword evidence="1" id="KW-0812">Transmembrane</keyword>
<evidence type="ECO:0000313" key="2">
    <source>
        <dbReference type="EMBL" id="MDH7889233.1"/>
    </source>
</evidence>
<reference evidence="2" key="1">
    <citation type="submission" date="2022-09" db="EMBL/GenBank/DDBJ databases">
        <authorList>
            <person name="Orihara K."/>
        </authorList>
    </citation>
    <scope>NUCLEOTIDE SEQUENCE</scope>
    <source>
        <strain evidence="2">YIT 13062</strain>
    </source>
</reference>
<organism evidence="2 3">
    <name type="scientific">Bifidobacterium catenulatum subsp. kashiwanohense</name>
    <dbReference type="NCBI Taxonomy" id="630129"/>
    <lineage>
        <taxon>Bacteria</taxon>
        <taxon>Bacillati</taxon>
        <taxon>Actinomycetota</taxon>
        <taxon>Actinomycetes</taxon>
        <taxon>Bifidobacteriales</taxon>
        <taxon>Bifidobacteriaceae</taxon>
        <taxon>Bifidobacterium</taxon>
    </lineage>
</organism>
<comment type="caution">
    <text evidence="2">The sequence shown here is derived from an EMBL/GenBank/DDBJ whole genome shotgun (WGS) entry which is preliminary data.</text>
</comment>
<dbReference type="RefSeq" id="WP_281105420.1">
    <property type="nucleotide sequence ID" value="NZ_JAOPMH010000003.1"/>
</dbReference>
<keyword evidence="1" id="KW-0472">Membrane</keyword>
<reference evidence="2" key="2">
    <citation type="journal article" date="2023" name="Gut Microbes">
        <title>Characterization of Bifidobacterium kashiwanohense that utilizes both milk- and plant-derived oligosaccharides.</title>
        <authorList>
            <person name="Orihara K."/>
            <person name="Yahagi K."/>
            <person name="Saito Y."/>
            <person name="Watanabe Y."/>
            <person name="Sasai T."/>
            <person name="Hara T."/>
            <person name="Tsukuda N."/>
            <person name="Oki K."/>
            <person name="Fujimoto J."/>
            <person name="Matsuki T."/>
        </authorList>
    </citation>
    <scope>NUCLEOTIDE SEQUENCE</scope>
    <source>
        <strain evidence="2">YIT 13062</strain>
    </source>
</reference>
<keyword evidence="1" id="KW-1133">Transmembrane helix</keyword>
<evidence type="ECO:0000313" key="3">
    <source>
        <dbReference type="Proteomes" id="UP001161916"/>
    </source>
</evidence>
<dbReference type="Proteomes" id="UP001161916">
    <property type="component" value="Unassembled WGS sequence"/>
</dbReference>
<gene>
    <name evidence="2" type="ORF">OB951_01165</name>
</gene>
<evidence type="ECO:0000256" key="1">
    <source>
        <dbReference type="SAM" id="Phobius"/>
    </source>
</evidence>
<dbReference type="InterPro" id="IPR046112">
    <property type="entry name" value="DUF6049"/>
</dbReference>
<dbReference type="EMBL" id="JAOPMH010000003">
    <property type="protein sequence ID" value="MDH7889233.1"/>
    <property type="molecule type" value="Genomic_DNA"/>
</dbReference>